<reference evidence="2" key="1">
    <citation type="journal article" date="2023" name="Mol. Phylogenet. Evol.">
        <title>Genome-scale phylogeny and comparative genomics of the fungal order Sordariales.</title>
        <authorList>
            <person name="Hensen N."/>
            <person name="Bonometti L."/>
            <person name="Westerberg I."/>
            <person name="Brannstrom I.O."/>
            <person name="Guillou S."/>
            <person name="Cros-Aarteil S."/>
            <person name="Calhoun S."/>
            <person name="Haridas S."/>
            <person name="Kuo A."/>
            <person name="Mondo S."/>
            <person name="Pangilinan J."/>
            <person name="Riley R."/>
            <person name="LaButti K."/>
            <person name="Andreopoulos B."/>
            <person name="Lipzen A."/>
            <person name="Chen C."/>
            <person name="Yan M."/>
            <person name="Daum C."/>
            <person name="Ng V."/>
            <person name="Clum A."/>
            <person name="Steindorff A."/>
            <person name="Ohm R.A."/>
            <person name="Martin F."/>
            <person name="Silar P."/>
            <person name="Natvig D.O."/>
            <person name="Lalanne C."/>
            <person name="Gautier V."/>
            <person name="Ament-Velasquez S.L."/>
            <person name="Kruys A."/>
            <person name="Hutchinson M.I."/>
            <person name="Powell A.J."/>
            <person name="Barry K."/>
            <person name="Miller A.N."/>
            <person name="Grigoriev I.V."/>
            <person name="Debuchy R."/>
            <person name="Gladieux P."/>
            <person name="Hiltunen Thoren M."/>
            <person name="Johannesson H."/>
        </authorList>
    </citation>
    <scope>NUCLEOTIDE SEQUENCE</scope>
    <source>
        <strain evidence="2">CBS 955.72</strain>
    </source>
</reference>
<dbReference type="AlphaFoldDB" id="A0AAJ0HGG1"/>
<dbReference type="Proteomes" id="UP001275084">
    <property type="component" value="Unassembled WGS sequence"/>
</dbReference>
<accession>A0AAJ0HGG1</accession>
<evidence type="ECO:0000313" key="3">
    <source>
        <dbReference type="Proteomes" id="UP001275084"/>
    </source>
</evidence>
<feature type="compositionally biased region" description="Basic and acidic residues" evidence="1">
    <location>
        <begin position="183"/>
        <end position="192"/>
    </location>
</feature>
<comment type="caution">
    <text evidence="2">The sequence shown here is derived from an EMBL/GenBank/DDBJ whole genome shotgun (WGS) entry which is preliminary data.</text>
</comment>
<feature type="compositionally biased region" description="Basic residues" evidence="1">
    <location>
        <begin position="7"/>
        <end position="16"/>
    </location>
</feature>
<keyword evidence="3" id="KW-1185">Reference proteome</keyword>
<sequence>MATQGNPRKRGGHAQSRRPEHCHRENTGQRETRLGRYINLSRTREPAPQDTSICLPNYLHPPPAFGMWKLQVWPASWARVSMIALGSVALRHLISTRRGNGYAGGRGWSGGCGIRLNQKHLTRSLLSPQPSLVRLPSAAPFHCTALAASGRASPRGVPVEWGCPRFPGRGSEKTRPRLVTGRSGDEKRREAGKWGGIAGPHLHARKNFLHPLHWPDASTRSILRPRMHCGICSGQEQLVCVQC</sequence>
<name>A0AAJ0HGG1_9PEZI</name>
<feature type="compositionally biased region" description="Basic and acidic residues" evidence="1">
    <location>
        <begin position="17"/>
        <end position="31"/>
    </location>
</feature>
<gene>
    <name evidence="2" type="ORF">B0T25DRAFT_179403</name>
</gene>
<dbReference type="EMBL" id="JAUIQD010000004">
    <property type="protein sequence ID" value="KAK3352202.1"/>
    <property type="molecule type" value="Genomic_DNA"/>
</dbReference>
<feature type="region of interest" description="Disordered" evidence="1">
    <location>
        <begin position="1"/>
        <end position="31"/>
    </location>
</feature>
<feature type="region of interest" description="Disordered" evidence="1">
    <location>
        <begin position="170"/>
        <end position="197"/>
    </location>
</feature>
<proteinExistence type="predicted"/>
<organism evidence="2 3">
    <name type="scientific">Lasiosphaeria hispida</name>
    <dbReference type="NCBI Taxonomy" id="260671"/>
    <lineage>
        <taxon>Eukaryota</taxon>
        <taxon>Fungi</taxon>
        <taxon>Dikarya</taxon>
        <taxon>Ascomycota</taxon>
        <taxon>Pezizomycotina</taxon>
        <taxon>Sordariomycetes</taxon>
        <taxon>Sordariomycetidae</taxon>
        <taxon>Sordariales</taxon>
        <taxon>Lasiosphaeriaceae</taxon>
        <taxon>Lasiosphaeria</taxon>
    </lineage>
</organism>
<evidence type="ECO:0000313" key="2">
    <source>
        <dbReference type="EMBL" id="KAK3352202.1"/>
    </source>
</evidence>
<evidence type="ECO:0000256" key="1">
    <source>
        <dbReference type="SAM" id="MobiDB-lite"/>
    </source>
</evidence>
<protein>
    <submittedName>
        <fullName evidence="2">Uncharacterized protein</fullName>
    </submittedName>
</protein>
<reference evidence="2" key="2">
    <citation type="submission" date="2023-06" db="EMBL/GenBank/DDBJ databases">
        <authorList>
            <consortium name="Lawrence Berkeley National Laboratory"/>
            <person name="Haridas S."/>
            <person name="Hensen N."/>
            <person name="Bonometti L."/>
            <person name="Westerberg I."/>
            <person name="Brannstrom I.O."/>
            <person name="Guillou S."/>
            <person name="Cros-Aarteil S."/>
            <person name="Calhoun S."/>
            <person name="Kuo A."/>
            <person name="Mondo S."/>
            <person name="Pangilinan J."/>
            <person name="Riley R."/>
            <person name="Labutti K."/>
            <person name="Andreopoulos B."/>
            <person name="Lipzen A."/>
            <person name="Chen C."/>
            <person name="Yanf M."/>
            <person name="Daum C."/>
            <person name="Ng V."/>
            <person name="Clum A."/>
            <person name="Steindorff A."/>
            <person name="Ohm R."/>
            <person name="Martin F."/>
            <person name="Silar P."/>
            <person name="Natvig D."/>
            <person name="Lalanne C."/>
            <person name="Gautier V."/>
            <person name="Ament-Velasquez S.L."/>
            <person name="Kruys A."/>
            <person name="Hutchinson M.I."/>
            <person name="Powell A.J."/>
            <person name="Barry K."/>
            <person name="Miller A.N."/>
            <person name="Grigoriev I.V."/>
            <person name="Debuchy R."/>
            <person name="Gladieux P."/>
            <person name="Thoren M.H."/>
            <person name="Johannesson H."/>
        </authorList>
    </citation>
    <scope>NUCLEOTIDE SEQUENCE</scope>
    <source>
        <strain evidence="2">CBS 955.72</strain>
    </source>
</reference>